<dbReference type="EMBL" id="CP003364">
    <property type="protein sequence ID" value="AGA28622.1"/>
    <property type="molecule type" value="Genomic_DNA"/>
</dbReference>
<dbReference type="AlphaFoldDB" id="L0DH88"/>
<accession>L0DH88</accession>
<gene>
    <name evidence="1" type="ordered locus">Sinac_4433</name>
</gene>
<dbReference type="HOGENOM" id="CLU_2620130_0_0_0"/>
<keyword evidence="2" id="KW-1185">Reference proteome</keyword>
<reference evidence="1 2" key="1">
    <citation type="submission" date="2012-02" db="EMBL/GenBank/DDBJ databases">
        <title>Complete sequence of chromosome of Singulisphaera acidiphila DSM 18658.</title>
        <authorList>
            <consortium name="US DOE Joint Genome Institute (JGI-PGF)"/>
            <person name="Lucas S."/>
            <person name="Copeland A."/>
            <person name="Lapidus A."/>
            <person name="Glavina del Rio T."/>
            <person name="Dalin E."/>
            <person name="Tice H."/>
            <person name="Bruce D."/>
            <person name="Goodwin L."/>
            <person name="Pitluck S."/>
            <person name="Peters L."/>
            <person name="Ovchinnikova G."/>
            <person name="Chertkov O."/>
            <person name="Kyrpides N."/>
            <person name="Mavromatis K."/>
            <person name="Ivanova N."/>
            <person name="Brettin T."/>
            <person name="Detter J.C."/>
            <person name="Han C."/>
            <person name="Larimer F."/>
            <person name="Land M."/>
            <person name="Hauser L."/>
            <person name="Markowitz V."/>
            <person name="Cheng J.-F."/>
            <person name="Hugenholtz P."/>
            <person name="Woyke T."/>
            <person name="Wu D."/>
            <person name="Tindall B."/>
            <person name="Pomrenke H."/>
            <person name="Brambilla E."/>
            <person name="Klenk H.-P."/>
            <person name="Eisen J.A."/>
        </authorList>
    </citation>
    <scope>NUCLEOTIDE SEQUENCE [LARGE SCALE GENOMIC DNA]</scope>
    <source>
        <strain evidence="2">ATCC BAA-1392 / DSM 18658 / VKM B-2454 / MOB10</strain>
    </source>
</reference>
<protein>
    <submittedName>
        <fullName evidence="1">Uncharacterized protein</fullName>
    </submittedName>
</protein>
<evidence type="ECO:0000313" key="2">
    <source>
        <dbReference type="Proteomes" id="UP000010798"/>
    </source>
</evidence>
<dbReference type="STRING" id="886293.Sinac_4433"/>
<proteinExistence type="predicted"/>
<evidence type="ECO:0000313" key="1">
    <source>
        <dbReference type="EMBL" id="AGA28622.1"/>
    </source>
</evidence>
<name>L0DH88_SINAD</name>
<dbReference type="Proteomes" id="UP000010798">
    <property type="component" value="Chromosome"/>
</dbReference>
<dbReference type="KEGG" id="saci:Sinac_4433"/>
<sequence length="78" mass="8586">MVFRECSNSLAIWRMDLPSRRALRSEWLRSRPDVSTSLTLREVNTPCGNVHGNGGGCGGALLRDQSLSQKANPIGIFQ</sequence>
<organism evidence="1 2">
    <name type="scientific">Singulisphaera acidiphila (strain ATCC BAA-1392 / DSM 18658 / VKM B-2454 / MOB10)</name>
    <dbReference type="NCBI Taxonomy" id="886293"/>
    <lineage>
        <taxon>Bacteria</taxon>
        <taxon>Pseudomonadati</taxon>
        <taxon>Planctomycetota</taxon>
        <taxon>Planctomycetia</taxon>
        <taxon>Isosphaerales</taxon>
        <taxon>Isosphaeraceae</taxon>
        <taxon>Singulisphaera</taxon>
    </lineage>
</organism>